<proteinExistence type="inferred from homology"/>
<evidence type="ECO:0000256" key="2">
    <source>
        <dbReference type="ARBA" id="ARBA00022801"/>
    </source>
</evidence>
<keyword evidence="8" id="KW-1185">Reference proteome</keyword>
<name>A0ABR1ZCD8_9ROSI</name>
<evidence type="ECO:0000256" key="1">
    <source>
        <dbReference type="ARBA" id="ARBA00010701"/>
    </source>
</evidence>
<dbReference type="SUPFAM" id="SSF53474">
    <property type="entry name" value="alpha/beta-Hydrolases"/>
    <property type="match status" value="1"/>
</dbReference>
<comment type="function">
    <text evidence="5">Acylhydrolase that catalyzes the hydrolysis of phospholipids at the sn-1 position.</text>
</comment>
<evidence type="ECO:0000256" key="4">
    <source>
        <dbReference type="ARBA" id="ARBA00023098"/>
    </source>
</evidence>
<protein>
    <recommendedName>
        <fullName evidence="5">Phospholipase A1</fullName>
        <ecNumber evidence="5">3.1.1.-</ecNumber>
    </recommendedName>
</protein>
<dbReference type="InterPro" id="IPR029058">
    <property type="entry name" value="AB_hydrolase_fold"/>
</dbReference>
<accession>A0ABR1ZCD8</accession>
<evidence type="ECO:0000256" key="5">
    <source>
        <dbReference type="RuleBase" id="RU367093"/>
    </source>
</evidence>
<dbReference type="EMBL" id="JBBPBN010001585">
    <property type="protein sequence ID" value="KAK8477928.1"/>
    <property type="molecule type" value="Genomic_DNA"/>
</dbReference>
<evidence type="ECO:0000313" key="8">
    <source>
        <dbReference type="Proteomes" id="UP001396334"/>
    </source>
</evidence>
<dbReference type="Proteomes" id="UP001396334">
    <property type="component" value="Unassembled WGS sequence"/>
</dbReference>
<reference evidence="7 8" key="1">
    <citation type="journal article" date="2024" name="G3 (Bethesda)">
        <title>Genome assembly of Hibiscus sabdariffa L. provides insights into metabolisms of medicinal natural products.</title>
        <authorList>
            <person name="Kim T."/>
        </authorList>
    </citation>
    <scope>NUCLEOTIDE SEQUENCE [LARGE SCALE GENOMIC DNA]</scope>
    <source>
        <strain evidence="7">TK-2024</strain>
        <tissue evidence="7">Old leaves</tissue>
    </source>
</reference>
<dbReference type="PANTHER" id="PTHR31828:SF13">
    <property type="entry name" value="PHOSPHOLIPASE A1"/>
    <property type="match status" value="1"/>
</dbReference>
<evidence type="ECO:0000313" key="7">
    <source>
        <dbReference type="EMBL" id="KAK8477928.1"/>
    </source>
</evidence>
<dbReference type="CDD" id="cd00519">
    <property type="entry name" value="Lipase_3"/>
    <property type="match status" value="1"/>
</dbReference>
<feature type="domain" description="Fungal lipase-type" evidence="6">
    <location>
        <begin position="121"/>
        <end position="277"/>
    </location>
</feature>
<dbReference type="InterPro" id="IPR002921">
    <property type="entry name" value="Fungal_lipase-type"/>
</dbReference>
<gene>
    <name evidence="7" type="ORF">V6N11_014338</name>
</gene>
<keyword evidence="4 5" id="KW-0443">Lipid metabolism</keyword>
<dbReference type="Pfam" id="PF01764">
    <property type="entry name" value="Lipase_3"/>
    <property type="match status" value="1"/>
</dbReference>
<dbReference type="EC" id="3.1.1.-" evidence="5"/>
<dbReference type="InterPro" id="IPR033556">
    <property type="entry name" value="PLA"/>
</dbReference>
<comment type="caution">
    <text evidence="7">The sequence shown here is derived from an EMBL/GenBank/DDBJ whole genome shotgun (WGS) entry which is preliminary data.</text>
</comment>
<sequence length="385" mass="42649">MASTSSIASCWKKLSGEDRWDNLLHPLDLNLRRYIIHYLQRAGAAGDAFNATKASKGYALSLYPPGEYFDKVGLEKGNPYHYTVTDFIYGATSDDQAAYIAYVAVATDEGKTVLGRRDILVSWRGTMTKEEWTADANLMQTSAKDLFGTDAVQVHAGFHGIYTKTTASNPYAKTSAREQAQKAVQALVDKYQHEEVSITVTGHSLGAALATLNAMDIAHNGINKPTGHLFKAFMVTCFPAASPRVGNEAFRIVSETLLNFHLLRIVNSTDLVPKVPYAPLIYTHVGHVLEIDTTKSPHLKNKHNAHNLEIYEHGVAGVQEDGFKLEEELGFDNAVVNKYSDSLVEEEYRIPDNWWTKELFKGMVQQGDGSWKFIDSAYVPDPPSA</sequence>
<dbReference type="Gene3D" id="3.40.50.1820">
    <property type="entry name" value="alpha/beta hydrolase"/>
    <property type="match status" value="1"/>
</dbReference>
<organism evidence="7 8">
    <name type="scientific">Hibiscus sabdariffa</name>
    <name type="common">roselle</name>
    <dbReference type="NCBI Taxonomy" id="183260"/>
    <lineage>
        <taxon>Eukaryota</taxon>
        <taxon>Viridiplantae</taxon>
        <taxon>Streptophyta</taxon>
        <taxon>Embryophyta</taxon>
        <taxon>Tracheophyta</taxon>
        <taxon>Spermatophyta</taxon>
        <taxon>Magnoliopsida</taxon>
        <taxon>eudicotyledons</taxon>
        <taxon>Gunneridae</taxon>
        <taxon>Pentapetalae</taxon>
        <taxon>rosids</taxon>
        <taxon>malvids</taxon>
        <taxon>Malvales</taxon>
        <taxon>Malvaceae</taxon>
        <taxon>Malvoideae</taxon>
        <taxon>Hibiscus</taxon>
    </lineage>
</organism>
<keyword evidence="2 5" id="KW-0378">Hydrolase</keyword>
<keyword evidence="3 5" id="KW-0442">Lipid degradation</keyword>
<dbReference type="PANTHER" id="PTHR31828">
    <property type="entry name" value="PHOSPHOLIPASE A1-IIGAMMA"/>
    <property type="match status" value="1"/>
</dbReference>
<comment type="similarity">
    <text evidence="1 5">Belongs to the AB hydrolase superfamily. Lipase family.</text>
</comment>
<evidence type="ECO:0000259" key="6">
    <source>
        <dbReference type="Pfam" id="PF01764"/>
    </source>
</evidence>
<evidence type="ECO:0000256" key="3">
    <source>
        <dbReference type="ARBA" id="ARBA00022963"/>
    </source>
</evidence>